<dbReference type="Gene3D" id="2.130.10.130">
    <property type="entry name" value="Integrin alpha, N-terminal"/>
    <property type="match status" value="2"/>
</dbReference>
<dbReference type="InterPro" id="IPR019791">
    <property type="entry name" value="Haem_peroxidase_animal"/>
</dbReference>
<dbReference type="GO" id="GO:0004601">
    <property type="term" value="F:peroxidase activity"/>
    <property type="evidence" value="ECO:0007669"/>
    <property type="project" value="InterPro"/>
</dbReference>
<dbReference type="Proteomes" id="UP001159428">
    <property type="component" value="Unassembled WGS sequence"/>
</dbReference>
<dbReference type="InterPro" id="IPR028994">
    <property type="entry name" value="Integrin_alpha_N"/>
</dbReference>
<dbReference type="GO" id="GO:0005576">
    <property type="term" value="C:extracellular region"/>
    <property type="evidence" value="ECO:0007669"/>
    <property type="project" value="UniProtKB-SubCell"/>
</dbReference>
<dbReference type="GO" id="GO:0046872">
    <property type="term" value="F:metal ion binding"/>
    <property type="evidence" value="ECO:0007669"/>
    <property type="project" value="UniProtKB-KW"/>
</dbReference>
<keyword evidence="6" id="KW-1133">Transmembrane helix</keyword>
<dbReference type="Pfam" id="PF13517">
    <property type="entry name" value="FG-GAP_3"/>
    <property type="match status" value="3"/>
</dbReference>
<dbReference type="EMBL" id="CALNXJ010000023">
    <property type="protein sequence ID" value="CAH3128007.1"/>
    <property type="molecule type" value="Genomic_DNA"/>
</dbReference>
<keyword evidence="3 7" id="KW-0732">Signal</keyword>
<dbReference type="InterPro" id="IPR010255">
    <property type="entry name" value="Haem_peroxidase_sf"/>
</dbReference>
<feature type="signal peptide" evidence="7">
    <location>
        <begin position="1"/>
        <end position="24"/>
    </location>
</feature>
<evidence type="ECO:0000313" key="9">
    <source>
        <dbReference type="EMBL" id="CAH3128007.1"/>
    </source>
</evidence>
<organism evidence="9 10">
    <name type="scientific">Pocillopora meandrina</name>
    <dbReference type="NCBI Taxonomy" id="46732"/>
    <lineage>
        <taxon>Eukaryota</taxon>
        <taxon>Metazoa</taxon>
        <taxon>Cnidaria</taxon>
        <taxon>Anthozoa</taxon>
        <taxon>Hexacorallia</taxon>
        <taxon>Scleractinia</taxon>
        <taxon>Astrocoeniina</taxon>
        <taxon>Pocilloporidae</taxon>
        <taxon>Pocillopora</taxon>
    </lineage>
</organism>
<keyword evidence="4" id="KW-0325">Glycoprotein</keyword>
<dbReference type="SUPFAM" id="SSF48113">
    <property type="entry name" value="Heme-dependent peroxidases"/>
    <property type="match status" value="1"/>
</dbReference>
<gene>
    <name evidence="9" type="ORF">PMEA_00013236</name>
</gene>
<keyword evidence="5" id="KW-0349">Heme</keyword>
<evidence type="ECO:0000256" key="6">
    <source>
        <dbReference type="SAM" id="Phobius"/>
    </source>
</evidence>
<evidence type="ECO:0000256" key="2">
    <source>
        <dbReference type="ARBA" id="ARBA00022525"/>
    </source>
</evidence>
<dbReference type="GO" id="GO:0020037">
    <property type="term" value="F:heme binding"/>
    <property type="evidence" value="ECO:0007669"/>
    <property type="project" value="InterPro"/>
</dbReference>
<name>A0AAU9WW89_9CNID</name>
<dbReference type="Pfam" id="PF03098">
    <property type="entry name" value="An_peroxidase"/>
    <property type="match status" value="1"/>
</dbReference>
<keyword evidence="5" id="KW-0408">Iron</keyword>
<sequence length="1425" mass="160853">MKTSHASFRFRPIVVCLLFNYVWSSPTPLLFANDDIYEVQNDGNVEEHRFNSKGVQWKIQTNLHRLEVLSNDLALSIPLESCIEEKLTGQIKYEDQGEKNSKFEEIHEKAGFRHVHRSSMAVRPHCVFDVIVPFENSSQSARIPGEFCTPEHVTGGAAVGDYNGDGLEDIYFSVFEGRSVLYKNNGDGTFTDVSKETNIGPSSRANGAVWADFDQDGDMDLYVTTVGDTRHYLYINYDEWFIEEAIKRNCSLQTSDKRKLSGMTPNVGDFDNDGFVDIYVTEWLPHTLGKPSTSRLLRNKGYLASGYFEDVTFSSGVDMDNYYHGSSLNRGTYTFGSSFTDFDSDGWQELLVTADYGDSKMFWNTQNNTFNECTQPCGLTAKQDAMGHAIGDWDNDGNLDWFSSAIWHNRTECSVSGCKFDNSGNVLFRNLGGRRFEDATMQAGVTNGGWGWGAAFIDFDNNGFLDIIMTSGIDFPTTTTDDHFRGNTIHLWRNLGAGYNGTTQEVSALYGLNGTAQGRGLLKWDFDDDGDEDIVVCNNVGEPFFYQNQQKESNKWIRIRVMHRCLMHYDKLCDSLGAQVKVIMENGHTQTQEIGSSTHYLGQSSHAAHFGLGQDSGNVTVKVRWPYVKMDVTYTNVTPNTRLRVLQPERPADSGKVFPYSSLDKCYAIKVMEITKQPPHATVTINPSGRTVNFQRKPGIPLAEISTEAFTYKVGLVPTTGNQQLLDNATCLVIFSSERNYTESECHGGRKIGPRPTVTKGRRLDGTSYNKFHVWWGAAMEDVTRDVPAIYPDGIALPAGTCSPEEKKAGKCRFMDEVNGFGSHRPPPRTISNALFKQIESKISARRLNDLHSHFGQFLVHDTDFSSPLPRYEFQGVLSDVWLPIKVPKGDVHFDPSNEGDIYLPFVRSTYNRCTGRHSDTPRQQVNKLTSYIDGSVVYGSSESRNRALREFKDGKLKLGSDGLIPKNTMALENDNPLGRDPNSLLVAGDSRANVQPMLIAFHTLFVREHNRLCDEYKKIHPQATDEQLFQAARRMVAAELQAITFREYLPALLGGTKHIPPHQGYNNSINVGMSNIMATAAYRFGHSQVNTHLWRLEEDGSISPNGHLPLRDAYFAPERVSREGGIDPLFRGAVKQAAQEIDLEMVDDMRNVLFPSGNKAGLDLAAMNIQRGRDHGLPDYKSVKKALGLKEIQTFHDITNNSRISQKMEDIYQDLDTVDLWVGGLAEDHEDGSELGETFRTIVMRNFLRIRDGDRFWYESYLSKEKLRESESLIILNLYRQEIDTIHSLTLSKIIRLNSGFKSAPDNIFFSTEHCSTVTNFWCIPHKETEIGNCTDIQQTLWTLRQELKRQKDICRIDSDVSNTTTQQEPPRSALFYISISLALVALFFLALFLRVWIQLRRKQKAEAEKNIGHELNSRDNFVF</sequence>
<dbReference type="CDD" id="cd09822">
    <property type="entry name" value="peroxinectin_like_bacterial"/>
    <property type="match status" value="1"/>
</dbReference>
<dbReference type="GO" id="GO:0006979">
    <property type="term" value="P:response to oxidative stress"/>
    <property type="evidence" value="ECO:0007669"/>
    <property type="project" value="InterPro"/>
</dbReference>
<evidence type="ECO:0000256" key="3">
    <source>
        <dbReference type="ARBA" id="ARBA00022729"/>
    </source>
</evidence>
<comment type="caution">
    <text evidence="9">The sequence shown here is derived from an EMBL/GenBank/DDBJ whole genome shotgun (WGS) entry which is preliminary data.</text>
</comment>
<keyword evidence="6" id="KW-0472">Membrane</keyword>
<evidence type="ECO:0000313" key="10">
    <source>
        <dbReference type="Proteomes" id="UP001159428"/>
    </source>
</evidence>
<protein>
    <recommendedName>
        <fullName evidence="8">ASPIC/UnbV domain-containing protein</fullName>
    </recommendedName>
</protein>
<dbReference type="PROSITE" id="PS50292">
    <property type="entry name" value="PEROXIDASE_3"/>
    <property type="match status" value="1"/>
</dbReference>
<evidence type="ECO:0000259" key="8">
    <source>
        <dbReference type="Pfam" id="PF07593"/>
    </source>
</evidence>
<dbReference type="Pfam" id="PF07593">
    <property type="entry name" value="UnbV_ASPIC"/>
    <property type="match status" value="1"/>
</dbReference>
<dbReference type="SUPFAM" id="SSF69318">
    <property type="entry name" value="Integrin alpha N-terminal domain"/>
    <property type="match status" value="1"/>
</dbReference>
<dbReference type="PANTHER" id="PTHR11475:SF4">
    <property type="entry name" value="CHORION PEROXIDASE"/>
    <property type="match status" value="1"/>
</dbReference>
<evidence type="ECO:0000256" key="4">
    <source>
        <dbReference type="ARBA" id="ARBA00023180"/>
    </source>
</evidence>
<dbReference type="PANTHER" id="PTHR11475">
    <property type="entry name" value="OXIDASE/PEROXIDASE"/>
    <property type="match status" value="1"/>
</dbReference>
<keyword evidence="5" id="KW-0479">Metal-binding</keyword>
<keyword evidence="2" id="KW-0964">Secreted</keyword>
<feature type="transmembrane region" description="Helical" evidence="6">
    <location>
        <begin position="1375"/>
        <end position="1399"/>
    </location>
</feature>
<dbReference type="InterPro" id="IPR037120">
    <property type="entry name" value="Haem_peroxidase_sf_animal"/>
</dbReference>
<keyword evidence="10" id="KW-1185">Reference proteome</keyword>
<feature type="domain" description="ASPIC/UnbV" evidence="8">
    <location>
        <begin position="576"/>
        <end position="643"/>
    </location>
</feature>
<dbReference type="Gene3D" id="1.10.640.10">
    <property type="entry name" value="Haem peroxidase domain superfamily, animal type"/>
    <property type="match status" value="1"/>
</dbReference>
<feature type="chain" id="PRO_5043415208" description="ASPIC/UnbV domain-containing protein" evidence="7">
    <location>
        <begin position="25"/>
        <end position="1425"/>
    </location>
</feature>
<proteinExistence type="predicted"/>
<feature type="binding site" description="axial binding residue" evidence="5">
    <location>
        <position position="1087"/>
    </location>
    <ligand>
        <name>heme b</name>
        <dbReference type="ChEBI" id="CHEBI:60344"/>
    </ligand>
    <ligandPart>
        <name>Fe</name>
        <dbReference type="ChEBI" id="CHEBI:18248"/>
    </ligandPart>
</feature>
<keyword evidence="6" id="KW-0812">Transmembrane</keyword>
<reference evidence="9 10" key="1">
    <citation type="submission" date="2022-05" db="EMBL/GenBank/DDBJ databases">
        <authorList>
            <consortium name="Genoscope - CEA"/>
            <person name="William W."/>
        </authorList>
    </citation>
    <scope>NUCLEOTIDE SEQUENCE [LARGE SCALE GENOMIC DNA]</scope>
</reference>
<dbReference type="PRINTS" id="PR00457">
    <property type="entry name" value="ANPEROXIDASE"/>
</dbReference>
<evidence type="ECO:0000256" key="7">
    <source>
        <dbReference type="SAM" id="SignalP"/>
    </source>
</evidence>
<evidence type="ECO:0000256" key="1">
    <source>
        <dbReference type="ARBA" id="ARBA00004613"/>
    </source>
</evidence>
<comment type="subcellular location">
    <subcellularLocation>
        <location evidence="1">Secreted</location>
    </subcellularLocation>
</comment>
<accession>A0AAU9WW89</accession>
<evidence type="ECO:0000256" key="5">
    <source>
        <dbReference type="PIRSR" id="PIRSR619791-2"/>
    </source>
</evidence>
<dbReference type="InterPro" id="IPR011519">
    <property type="entry name" value="UnbV_ASPIC"/>
</dbReference>
<dbReference type="InterPro" id="IPR013517">
    <property type="entry name" value="FG-GAP"/>
</dbReference>